<name>A0A4U6WJL3_SETVI</name>
<proteinExistence type="predicted"/>
<accession>A0A4U6WJL3</accession>
<reference evidence="1" key="1">
    <citation type="submission" date="2019-03" db="EMBL/GenBank/DDBJ databases">
        <title>WGS assembly of Setaria viridis.</title>
        <authorList>
            <person name="Huang P."/>
            <person name="Jenkins J."/>
            <person name="Grimwood J."/>
            <person name="Barry K."/>
            <person name="Healey A."/>
            <person name="Mamidi S."/>
            <person name="Sreedasyam A."/>
            <person name="Shu S."/>
            <person name="Feldman M."/>
            <person name="Wu J."/>
            <person name="Yu Y."/>
            <person name="Chen C."/>
            <person name="Johnson J."/>
            <person name="Rokhsar D."/>
            <person name="Baxter I."/>
            <person name="Schmutz J."/>
            <person name="Brutnell T."/>
            <person name="Kellogg E."/>
        </authorList>
    </citation>
    <scope>NUCLEOTIDE SEQUENCE [LARGE SCALE GENOMIC DNA]</scope>
</reference>
<gene>
    <name evidence="1" type="ORF">SEVIR_1G364250v2</name>
</gene>
<evidence type="ECO:0000313" key="1">
    <source>
        <dbReference type="EMBL" id="TKW42143.1"/>
    </source>
</evidence>
<dbReference type="AlphaFoldDB" id="A0A4U6WJL3"/>
<evidence type="ECO:0000313" key="2">
    <source>
        <dbReference type="Proteomes" id="UP000298652"/>
    </source>
</evidence>
<sequence>MGDQEGPWPRSVAHIALGGCAGLPSPQVGEWTS</sequence>
<protein>
    <submittedName>
        <fullName evidence="1">Uncharacterized protein</fullName>
    </submittedName>
</protein>
<dbReference type="Proteomes" id="UP000298652">
    <property type="component" value="Chromosome 1"/>
</dbReference>
<dbReference type="EMBL" id="CM016552">
    <property type="protein sequence ID" value="TKW42143.1"/>
    <property type="molecule type" value="Genomic_DNA"/>
</dbReference>
<dbReference type="Gramene" id="TKW42143">
    <property type="protein sequence ID" value="TKW42143"/>
    <property type="gene ID" value="SEVIR_1G364250v2"/>
</dbReference>
<organism evidence="1 2">
    <name type="scientific">Setaria viridis</name>
    <name type="common">Green bristlegrass</name>
    <name type="synonym">Setaria italica subsp. viridis</name>
    <dbReference type="NCBI Taxonomy" id="4556"/>
    <lineage>
        <taxon>Eukaryota</taxon>
        <taxon>Viridiplantae</taxon>
        <taxon>Streptophyta</taxon>
        <taxon>Embryophyta</taxon>
        <taxon>Tracheophyta</taxon>
        <taxon>Spermatophyta</taxon>
        <taxon>Magnoliopsida</taxon>
        <taxon>Liliopsida</taxon>
        <taxon>Poales</taxon>
        <taxon>Poaceae</taxon>
        <taxon>PACMAD clade</taxon>
        <taxon>Panicoideae</taxon>
        <taxon>Panicodae</taxon>
        <taxon>Paniceae</taxon>
        <taxon>Cenchrinae</taxon>
        <taxon>Setaria</taxon>
    </lineage>
</organism>
<keyword evidence="2" id="KW-1185">Reference proteome</keyword>